<keyword evidence="3" id="KW-0472">Membrane</keyword>
<dbReference type="GO" id="GO:0005737">
    <property type="term" value="C:cytoplasm"/>
    <property type="evidence" value="ECO:0007669"/>
    <property type="project" value="InterPro"/>
</dbReference>
<keyword evidence="3" id="KW-1133">Transmembrane helix</keyword>
<dbReference type="PANTHER" id="PTHR30602">
    <property type="entry name" value="AMINO-ACID ACETYLTRANSFERASE"/>
    <property type="match status" value="1"/>
</dbReference>
<evidence type="ECO:0000256" key="1">
    <source>
        <dbReference type="ARBA" id="ARBA00022679"/>
    </source>
</evidence>
<keyword evidence="3" id="KW-0812">Transmembrane</keyword>
<evidence type="ECO:0000256" key="3">
    <source>
        <dbReference type="SAM" id="Phobius"/>
    </source>
</evidence>
<dbReference type="Gene3D" id="3.40.1160.10">
    <property type="entry name" value="Acetylglutamate kinase-like"/>
    <property type="match status" value="1"/>
</dbReference>
<evidence type="ECO:0000313" key="4">
    <source>
        <dbReference type="EMBL" id="EQD31367.1"/>
    </source>
</evidence>
<dbReference type="InterPro" id="IPR010167">
    <property type="entry name" value="NH2A_AcTrfase"/>
</dbReference>
<evidence type="ECO:0000256" key="2">
    <source>
        <dbReference type="ARBA" id="ARBA00023315"/>
    </source>
</evidence>
<name>T0YHP3_9ZZZZ</name>
<keyword evidence="1" id="KW-0808">Transferase</keyword>
<protein>
    <submittedName>
        <fullName evidence="4">N-acetylglutamate synthase</fullName>
    </submittedName>
</protein>
<feature type="non-terminal residue" evidence="4">
    <location>
        <position position="66"/>
    </location>
</feature>
<sequence length="66" mass="7357">MDPEQFIRGFRESSPYIHRFRGQTFVISLEDESLSDGTLSSIASDVALLRSLGIGIILVFGVLRKD</sequence>
<feature type="transmembrane region" description="Helical" evidence="3">
    <location>
        <begin position="42"/>
        <end position="63"/>
    </location>
</feature>
<dbReference type="InterPro" id="IPR036393">
    <property type="entry name" value="AceGlu_kinase-like_sf"/>
</dbReference>
<accession>T0YHP3</accession>
<dbReference type="GO" id="GO:0004042">
    <property type="term" value="F:L-glutamate N-acetyltransferase activity"/>
    <property type="evidence" value="ECO:0007669"/>
    <property type="project" value="InterPro"/>
</dbReference>
<dbReference type="GO" id="GO:0006526">
    <property type="term" value="P:L-arginine biosynthetic process"/>
    <property type="evidence" value="ECO:0007669"/>
    <property type="project" value="InterPro"/>
</dbReference>
<reference evidence="4" key="2">
    <citation type="journal article" date="2014" name="ISME J.">
        <title>Microbial stratification in low pH oxic and suboxic macroscopic growths along an acid mine drainage.</title>
        <authorList>
            <person name="Mendez-Garcia C."/>
            <person name="Mesa V."/>
            <person name="Sprenger R.R."/>
            <person name="Richter M."/>
            <person name="Diez M.S."/>
            <person name="Solano J."/>
            <person name="Bargiela R."/>
            <person name="Golyshina O.V."/>
            <person name="Manteca A."/>
            <person name="Ramos J.L."/>
            <person name="Gallego J.R."/>
            <person name="Llorente I."/>
            <person name="Martins Dos Santos V.A."/>
            <person name="Jensen O.N."/>
            <person name="Pelaez A.I."/>
            <person name="Sanchez J."/>
            <person name="Ferrer M."/>
        </authorList>
    </citation>
    <scope>NUCLEOTIDE SEQUENCE</scope>
</reference>
<reference evidence="4" key="1">
    <citation type="submission" date="2013-08" db="EMBL/GenBank/DDBJ databases">
        <authorList>
            <person name="Mendez C."/>
            <person name="Richter M."/>
            <person name="Ferrer M."/>
            <person name="Sanchez J."/>
        </authorList>
    </citation>
    <scope>NUCLEOTIDE SEQUENCE</scope>
</reference>
<dbReference type="SUPFAM" id="SSF53633">
    <property type="entry name" value="Carbamate kinase-like"/>
    <property type="match status" value="1"/>
</dbReference>
<keyword evidence="2" id="KW-0012">Acyltransferase</keyword>
<gene>
    <name evidence="4" type="ORF">B1A_19981</name>
</gene>
<organism evidence="4">
    <name type="scientific">mine drainage metagenome</name>
    <dbReference type="NCBI Taxonomy" id="410659"/>
    <lineage>
        <taxon>unclassified sequences</taxon>
        <taxon>metagenomes</taxon>
        <taxon>ecological metagenomes</taxon>
    </lineage>
</organism>
<dbReference type="PANTHER" id="PTHR30602:SF12">
    <property type="entry name" value="AMINO-ACID ACETYLTRANSFERASE NAGS1, CHLOROPLASTIC-RELATED"/>
    <property type="match status" value="1"/>
</dbReference>
<dbReference type="AlphaFoldDB" id="T0YHP3"/>
<proteinExistence type="predicted"/>
<comment type="caution">
    <text evidence="4">The sequence shown here is derived from an EMBL/GenBank/DDBJ whole genome shotgun (WGS) entry which is preliminary data.</text>
</comment>
<dbReference type="EMBL" id="AUZX01014744">
    <property type="protein sequence ID" value="EQD31367.1"/>
    <property type="molecule type" value="Genomic_DNA"/>
</dbReference>